<dbReference type="OrthoDB" id="9808363at2"/>
<evidence type="ECO:0000313" key="6">
    <source>
        <dbReference type="Proteomes" id="UP000001822"/>
    </source>
</evidence>
<evidence type="ECO:0000256" key="1">
    <source>
        <dbReference type="ARBA" id="ARBA00022448"/>
    </source>
</evidence>
<dbReference type="PROSITE" id="PS50893">
    <property type="entry name" value="ABC_TRANSPORTER_2"/>
    <property type="match status" value="1"/>
</dbReference>
<dbReference type="InterPro" id="IPR017871">
    <property type="entry name" value="ABC_transporter-like_CS"/>
</dbReference>
<keyword evidence="1" id="KW-0813">Transport</keyword>
<evidence type="ECO:0000313" key="5">
    <source>
        <dbReference type="EMBL" id="ABG58312.1"/>
    </source>
</evidence>
<dbReference type="InterPro" id="IPR027417">
    <property type="entry name" value="P-loop_NTPase"/>
</dbReference>
<dbReference type="SMART" id="SM00382">
    <property type="entry name" value="AAA"/>
    <property type="match status" value="1"/>
</dbReference>
<dbReference type="GO" id="GO:0016887">
    <property type="term" value="F:ATP hydrolysis activity"/>
    <property type="evidence" value="ECO:0007669"/>
    <property type="project" value="InterPro"/>
</dbReference>
<dbReference type="Proteomes" id="UP000001822">
    <property type="component" value="Chromosome"/>
</dbReference>
<dbReference type="PANTHER" id="PTHR42939">
    <property type="entry name" value="ABC TRANSPORTER ATP-BINDING PROTEIN ALBC-RELATED"/>
    <property type="match status" value="1"/>
</dbReference>
<dbReference type="RefSeq" id="WP_011584427.1">
    <property type="nucleotide sequence ID" value="NC_008255.1"/>
</dbReference>
<dbReference type="InterPro" id="IPR003439">
    <property type="entry name" value="ABC_transporter-like_ATP-bd"/>
</dbReference>
<evidence type="ECO:0000256" key="3">
    <source>
        <dbReference type="ARBA" id="ARBA00022840"/>
    </source>
</evidence>
<proteinExistence type="predicted"/>
<gene>
    <name evidence="5" type="ordered locus">CHU_1035</name>
</gene>
<sequence>MKITASNIGKRYNRDWIFKNVSVSVENCSTLAITGANGSGKSTLLQVLSSLTVPTVGTVSFFSGTDKIEDSDLYKRISYVSPYQEIIEEMTLAEMLQFHQSFKQLSIKDSAAFAAYCGISKGQNKEIRNFSSGMKQRVKLGLALLSDTPLLFLDEPTSNLDEQGSKWYVNEVTKLLGKKTIIIASNIPEEYAFAQKVLKISDYIL</sequence>
<dbReference type="KEGG" id="chu:CHU_1035"/>
<dbReference type="PANTHER" id="PTHR42939:SF1">
    <property type="entry name" value="ABC TRANSPORTER ATP-BINDING PROTEIN ALBC-RELATED"/>
    <property type="match status" value="1"/>
</dbReference>
<keyword evidence="3 5" id="KW-0067">ATP-binding</keyword>
<organism evidence="5 6">
    <name type="scientific">Cytophaga hutchinsonii (strain ATCC 33406 / DSM 1761 / CIP 103989 / NBRC 15051 / NCIMB 9469 / D465)</name>
    <dbReference type="NCBI Taxonomy" id="269798"/>
    <lineage>
        <taxon>Bacteria</taxon>
        <taxon>Pseudomonadati</taxon>
        <taxon>Bacteroidota</taxon>
        <taxon>Cytophagia</taxon>
        <taxon>Cytophagales</taxon>
        <taxon>Cytophagaceae</taxon>
        <taxon>Cytophaga</taxon>
    </lineage>
</organism>
<dbReference type="PROSITE" id="PS00211">
    <property type="entry name" value="ABC_TRANSPORTER_1"/>
    <property type="match status" value="1"/>
</dbReference>
<keyword evidence="2" id="KW-0547">Nucleotide-binding</keyword>
<dbReference type="AlphaFoldDB" id="A0A6N4SPP5"/>
<dbReference type="Gene3D" id="3.40.50.300">
    <property type="entry name" value="P-loop containing nucleotide triphosphate hydrolases"/>
    <property type="match status" value="1"/>
</dbReference>
<dbReference type="Pfam" id="PF00005">
    <property type="entry name" value="ABC_tran"/>
    <property type="match status" value="1"/>
</dbReference>
<accession>A0A6N4SPP5</accession>
<dbReference type="InterPro" id="IPR051782">
    <property type="entry name" value="ABC_Transporter_VariousFunc"/>
</dbReference>
<dbReference type="GO" id="GO:0005524">
    <property type="term" value="F:ATP binding"/>
    <property type="evidence" value="ECO:0007669"/>
    <property type="project" value="UniProtKB-KW"/>
</dbReference>
<evidence type="ECO:0000256" key="2">
    <source>
        <dbReference type="ARBA" id="ARBA00022741"/>
    </source>
</evidence>
<protein>
    <submittedName>
        <fullName evidence="5">ABC transporter, ATP-binding protein</fullName>
    </submittedName>
</protein>
<reference evidence="5 6" key="1">
    <citation type="journal article" date="2007" name="Appl. Environ. Microbiol.">
        <title>Genome sequence of the cellulolytic gliding bacterium Cytophaga hutchinsonii.</title>
        <authorList>
            <person name="Xie G."/>
            <person name="Bruce D.C."/>
            <person name="Challacombe J.F."/>
            <person name="Chertkov O."/>
            <person name="Detter J.C."/>
            <person name="Gilna P."/>
            <person name="Han C.S."/>
            <person name="Lucas S."/>
            <person name="Misra M."/>
            <person name="Myers G.L."/>
            <person name="Richardson P."/>
            <person name="Tapia R."/>
            <person name="Thayer N."/>
            <person name="Thompson L.S."/>
            <person name="Brettin T.S."/>
            <person name="Henrissat B."/>
            <person name="Wilson D.B."/>
            <person name="McBride M.J."/>
        </authorList>
    </citation>
    <scope>NUCLEOTIDE SEQUENCE [LARGE SCALE GENOMIC DNA]</scope>
    <source>
        <strain evidence="6">ATCC 33406 / DSM 1761 / CIP 103989 / NBRC 15051 / NCIMB 9469 / D465</strain>
    </source>
</reference>
<dbReference type="InterPro" id="IPR003593">
    <property type="entry name" value="AAA+_ATPase"/>
</dbReference>
<keyword evidence="6" id="KW-1185">Reference proteome</keyword>
<feature type="domain" description="ABC transporter" evidence="4">
    <location>
        <begin position="3"/>
        <end position="204"/>
    </location>
</feature>
<dbReference type="SUPFAM" id="SSF52540">
    <property type="entry name" value="P-loop containing nucleoside triphosphate hydrolases"/>
    <property type="match status" value="1"/>
</dbReference>
<dbReference type="EMBL" id="CP000383">
    <property type="protein sequence ID" value="ABG58312.1"/>
    <property type="molecule type" value="Genomic_DNA"/>
</dbReference>
<name>A0A6N4SPP5_CYTH3</name>
<evidence type="ECO:0000259" key="4">
    <source>
        <dbReference type="PROSITE" id="PS50893"/>
    </source>
</evidence>